<dbReference type="PANTHER" id="PTHR23530:SF1">
    <property type="entry name" value="PERMEASE, MAJOR FACILITATOR SUPERFAMILY-RELATED"/>
    <property type="match status" value="1"/>
</dbReference>
<sequence>MRAYAVYLLIRGLGSFAGACAFTLNLVYQIQTVGLGPLELVLVGTVLEVTCFLAQVPTGVIADLYSRRLSVIVGYLLIGTGTLLEGLVPAFLAIVVGNVVWGIGSTCVDGAEEAWVSGELGEDRAPAVFTRGAQVGQVTTVAGIGAGVLLAGIGLNLPIVAGAAVWLLLGAVLVFVMPERSFEPAAPAERGSFAAMRGQFVAGARVVRGRPVLVCLLAAGLFLGLGGEGWDRLQQAHFLENLRFPSFGTPVVWFGVFSVIGMLGSVAVTEVVRRRLDPARPGRLGTMLVVAQLGVVAGVLVFASAGEFWLAAAASVLVGLLRSVCHPLVASWLVANTEQRTRATVFSMSGQVDAAGQILGGPPVGLVGERVGIRAALALTGLLVLPAVGLYARAVALGRSRDRSRRVRRERADSIP</sequence>
<dbReference type="EMBL" id="JACBZH010000001">
    <property type="protein sequence ID" value="NYH89496.1"/>
    <property type="molecule type" value="Genomic_DNA"/>
</dbReference>
<dbReference type="GO" id="GO:0022857">
    <property type="term" value="F:transmembrane transporter activity"/>
    <property type="evidence" value="ECO:0007669"/>
    <property type="project" value="InterPro"/>
</dbReference>
<comment type="caution">
    <text evidence="2">The sequence shown here is derived from an EMBL/GenBank/DDBJ whole genome shotgun (WGS) entry which is preliminary data.</text>
</comment>
<protein>
    <submittedName>
        <fullName evidence="2">DHA3 family tetracycline resistance protein-like MFS transporter</fullName>
    </submittedName>
</protein>
<evidence type="ECO:0000313" key="3">
    <source>
        <dbReference type="Proteomes" id="UP000579605"/>
    </source>
</evidence>
<feature type="transmembrane region" description="Helical" evidence="1">
    <location>
        <begin position="250"/>
        <end position="272"/>
    </location>
</feature>
<evidence type="ECO:0000313" key="2">
    <source>
        <dbReference type="EMBL" id="NYH89496.1"/>
    </source>
</evidence>
<dbReference type="Gene3D" id="1.20.1250.20">
    <property type="entry name" value="MFS general substrate transporter like domains"/>
    <property type="match status" value="1"/>
</dbReference>
<feature type="transmembrane region" description="Helical" evidence="1">
    <location>
        <begin position="72"/>
        <end position="96"/>
    </location>
</feature>
<keyword evidence="1" id="KW-0472">Membrane</keyword>
<dbReference type="CDD" id="cd06174">
    <property type="entry name" value="MFS"/>
    <property type="match status" value="1"/>
</dbReference>
<dbReference type="AlphaFoldDB" id="A0A852ZM38"/>
<organism evidence="2 3">
    <name type="scientific">Actinopolymorpha rutila</name>
    <dbReference type="NCBI Taxonomy" id="446787"/>
    <lineage>
        <taxon>Bacteria</taxon>
        <taxon>Bacillati</taxon>
        <taxon>Actinomycetota</taxon>
        <taxon>Actinomycetes</taxon>
        <taxon>Propionibacteriales</taxon>
        <taxon>Actinopolymorphaceae</taxon>
        <taxon>Actinopolymorpha</taxon>
    </lineage>
</organism>
<dbReference type="PANTHER" id="PTHR23530">
    <property type="entry name" value="TRANSPORT PROTEIN-RELATED"/>
    <property type="match status" value="1"/>
</dbReference>
<keyword evidence="1" id="KW-1133">Transmembrane helix</keyword>
<keyword evidence="3" id="KW-1185">Reference proteome</keyword>
<feature type="transmembrane region" description="Helical" evidence="1">
    <location>
        <begin position="40"/>
        <end position="65"/>
    </location>
</feature>
<dbReference type="Pfam" id="PF07690">
    <property type="entry name" value="MFS_1"/>
    <property type="match status" value="1"/>
</dbReference>
<feature type="transmembrane region" description="Helical" evidence="1">
    <location>
        <begin position="371"/>
        <end position="396"/>
    </location>
</feature>
<reference evidence="2 3" key="1">
    <citation type="submission" date="2020-07" db="EMBL/GenBank/DDBJ databases">
        <title>Sequencing the genomes of 1000 actinobacteria strains.</title>
        <authorList>
            <person name="Klenk H.-P."/>
        </authorList>
    </citation>
    <scope>NUCLEOTIDE SEQUENCE [LARGE SCALE GENOMIC DNA]</scope>
    <source>
        <strain evidence="2 3">DSM 18448</strain>
    </source>
</reference>
<feature type="transmembrane region" description="Helical" evidence="1">
    <location>
        <begin position="7"/>
        <end position="28"/>
    </location>
</feature>
<evidence type="ECO:0000256" key="1">
    <source>
        <dbReference type="SAM" id="Phobius"/>
    </source>
</evidence>
<gene>
    <name evidence="2" type="ORF">F4554_002134</name>
</gene>
<dbReference type="SUPFAM" id="SSF103473">
    <property type="entry name" value="MFS general substrate transporter"/>
    <property type="match status" value="1"/>
</dbReference>
<proteinExistence type="predicted"/>
<dbReference type="InterPro" id="IPR011701">
    <property type="entry name" value="MFS"/>
</dbReference>
<feature type="transmembrane region" description="Helical" evidence="1">
    <location>
        <begin position="212"/>
        <end position="230"/>
    </location>
</feature>
<name>A0A852ZM38_9ACTN</name>
<dbReference type="InterPro" id="IPR036259">
    <property type="entry name" value="MFS_trans_sf"/>
</dbReference>
<feature type="transmembrane region" description="Helical" evidence="1">
    <location>
        <begin position="284"/>
        <end position="303"/>
    </location>
</feature>
<accession>A0A852ZM38</accession>
<dbReference type="Proteomes" id="UP000579605">
    <property type="component" value="Unassembled WGS sequence"/>
</dbReference>
<dbReference type="RefSeq" id="WP_179787215.1">
    <property type="nucleotide sequence ID" value="NZ_BAAARR010000008.1"/>
</dbReference>
<dbReference type="InterPro" id="IPR053160">
    <property type="entry name" value="MFS_DHA3_Transporter"/>
</dbReference>
<keyword evidence="1" id="KW-0812">Transmembrane</keyword>
<feature type="transmembrane region" description="Helical" evidence="1">
    <location>
        <begin position="157"/>
        <end position="176"/>
    </location>
</feature>